<accession>A0A381RE17</accession>
<feature type="non-terminal residue" evidence="2">
    <location>
        <position position="1"/>
    </location>
</feature>
<evidence type="ECO:0000313" key="2">
    <source>
        <dbReference type="EMBL" id="SUZ90045.1"/>
    </source>
</evidence>
<protein>
    <recommendedName>
        <fullName evidence="1">DUF58 domain-containing protein</fullName>
    </recommendedName>
</protein>
<dbReference type="PANTHER" id="PTHR33608:SF7">
    <property type="entry name" value="DUF58 DOMAIN-CONTAINING PROTEIN"/>
    <property type="match status" value="1"/>
</dbReference>
<dbReference type="PANTHER" id="PTHR33608">
    <property type="entry name" value="BLL2464 PROTEIN"/>
    <property type="match status" value="1"/>
</dbReference>
<feature type="domain" description="DUF58" evidence="1">
    <location>
        <begin position="53"/>
        <end position="260"/>
    </location>
</feature>
<dbReference type="Gene3D" id="3.40.50.410">
    <property type="entry name" value="von Willebrand factor, type A domain"/>
    <property type="match status" value="1"/>
</dbReference>
<name>A0A381RE17_9ZZZZ</name>
<reference evidence="2" key="1">
    <citation type="submission" date="2018-05" db="EMBL/GenBank/DDBJ databases">
        <authorList>
            <person name="Lanie J.A."/>
            <person name="Ng W.-L."/>
            <person name="Kazmierczak K.M."/>
            <person name="Andrzejewski T.M."/>
            <person name="Davidsen T.M."/>
            <person name="Wayne K.J."/>
            <person name="Tettelin H."/>
            <person name="Glass J.I."/>
            <person name="Rusch D."/>
            <person name="Podicherti R."/>
            <person name="Tsui H.-C.T."/>
            <person name="Winkler M.E."/>
        </authorList>
    </citation>
    <scope>NUCLEOTIDE SEQUENCE</scope>
</reference>
<proteinExistence type="predicted"/>
<organism evidence="2">
    <name type="scientific">marine metagenome</name>
    <dbReference type="NCBI Taxonomy" id="408172"/>
    <lineage>
        <taxon>unclassified sequences</taxon>
        <taxon>metagenomes</taxon>
        <taxon>ecological metagenomes</taxon>
    </lineage>
</organism>
<sequence length="302" mass="34042">VANSVTGKELRLLDPAIIAGMGSMELRARTIVEGFLAGLHRSPMKGFSVEFAEYRQYLPGDALSMIDWKVYARTDRHYVKKFDAENNVECHVLLDVSASMGYGSRGLTKLDYGSYLAASLSYLMTHQRDSVGFMAFDDHVVNHVRASSRPGQLRAVLLALDQLLLGQQSNLAKPFHLLAESLVKRSVVVIISDLLDDPDKVVRGLKHLRFGGNDVIVFQILDPDELEFPFERATKFHDPESSDELMVMPSQVRTDYIQAIEELVAKYDRDLKLVNVDYHLVDTSKPLDLSLMHYLSNRSRRG</sequence>
<dbReference type="InterPro" id="IPR002881">
    <property type="entry name" value="DUF58"/>
</dbReference>
<evidence type="ECO:0000259" key="1">
    <source>
        <dbReference type="Pfam" id="PF01882"/>
    </source>
</evidence>
<gene>
    <name evidence="2" type="ORF">METZ01_LOCUS42899</name>
</gene>
<dbReference type="InterPro" id="IPR036465">
    <property type="entry name" value="vWFA_dom_sf"/>
</dbReference>
<dbReference type="AlphaFoldDB" id="A0A381RE17"/>
<dbReference type="EMBL" id="UINC01001861">
    <property type="protein sequence ID" value="SUZ90045.1"/>
    <property type="molecule type" value="Genomic_DNA"/>
</dbReference>
<dbReference type="SUPFAM" id="SSF53300">
    <property type="entry name" value="vWA-like"/>
    <property type="match status" value="1"/>
</dbReference>
<dbReference type="Pfam" id="PF01882">
    <property type="entry name" value="DUF58"/>
    <property type="match status" value="1"/>
</dbReference>